<evidence type="ECO:0000313" key="1">
    <source>
        <dbReference type="EMBL" id="MBB5720730.1"/>
    </source>
</evidence>
<gene>
    <name evidence="1" type="ORF">FHS72_000334</name>
</gene>
<comment type="caution">
    <text evidence="1">The sequence shown here is derived from an EMBL/GenBank/DDBJ whole genome shotgun (WGS) entry which is preliminary data.</text>
</comment>
<evidence type="ECO:0000313" key="2">
    <source>
        <dbReference type="Proteomes" id="UP000535415"/>
    </source>
</evidence>
<organism evidence="1 2">
    <name type="scientific">Yoonia ponticola</name>
    <dbReference type="NCBI Taxonomy" id="1524255"/>
    <lineage>
        <taxon>Bacteria</taxon>
        <taxon>Pseudomonadati</taxon>
        <taxon>Pseudomonadota</taxon>
        <taxon>Alphaproteobacteria</taxon>
        <taxon>Rhodobacterales</taxon>
        <taxon>Paracoccaceae</taxon>
        <taxon>Yoonia</taxon>
    </lineage>
</organism>
<dbReference type="AlphaFoldDB" id="A0A7W9EY43"/>
<keyword evidence="2" id="KW-1185">Reference proteome</keyword>
<proteinExistence type="predicted"/>
<protein>
    <submittedName>
        <fullName evidence="1">Uncharacterized protein</fullName>
    </submittedName>
</protein>
<dbReference type="Proteomes" id="UP000535415">
    <property type="component" value="Unassembled WGS sequence"/>
</dbReference>
<accession>A0A7W9EY43</accession>
<dbReference type="EMBL" id="JACIJM010000001">
    <property type="protein sequence ID" value="MBB5720730.1"/>
    <property type="molecule type" value="Genomic_DNA"/>
</dbReference>
<reference evidence="1 2" key="1">
    <citation type="submission" date="2020-08" db="EMBL/GenBank/DDBJ databases">
        <title>Genomic Encyclopedia of Type Strains, Phase IV (KMG-IV): sequencing the most valuable type-strain genomes for metagenomic binning, comparative biology and taxonomic classification.</title>
        <authorList>
            <person name="Goeker M."/>
        </authorList>
    </citation>
    <scope>NUCLEOTIDE SEQUENCE [LARGE SCALE GENOMIC DNA]</scope>
    <source>
        <strain evidence="1 2">DSM 101064</strain>
    </source>
</reference>
<sequence>MRALFPLDTKYQKMNASLVPQGAMRVVDEPLSSSPF</sequence>
<name>A0A7W9EY43_9RHOB</name>